<evidence type="ECO:0000259" key="5">
    <source>
        <dbReference type="Pfam" id="PF00151"/>
    </source>
</evidence>
<dbReference type="InterPro" id="IPR029058">
    <property type="entry name" value="AB_hydrolase_fold"/>
</dbReference>
<organism evidence="6 7">
    <name type="scientific">Ignelater luminosus</name>
    <name type="common">Cucubano</name>
    <name type="synonym">Pyrophorus luminosus</name>
    <dbReference type="NCBI Taxonomy" id="2038154"/>
    <lineage>
        <taxon>Eukaryota</taxon>
        <taxon>Metazoa</taxon>
        <taxon>Ecdysozoa</taxon>
        <taxon>Arthropoda</taxon>
        <taxon>Hexapoda</taxon>
        <taxon>Insecta</taxon>
        <taxon>Pterygota</taxon>
        <taxon>Neoptera</taxon>
        <taxon>Endopterygota</taxon>
        <taxon>Coleoptera</taxon>
        <taxon>Polyphaga</taxon>
        <taxon>Elateriformia</taxon>
        <taxon>Elateroidea</taxon>
        <taxon>Elateridae</taxon>
        <taxon>Agrypninae</taxon>
        <taxon>Pyrophorini</taxon>
        <taxon>Ignelater</taxon>
    </lineage>
</organism>
<dbReference type="InterPro" id="IPR013818">
    <property type="entry name" value="Lipase"/>
</dbReference>
<evidence type="ECO:0000256" key="1">
    <source>
        <dbReference type="ARBA" id="ARBA00004613"/>
    </source>
</evidence>
<evidence type="ECO:0000256" key="2">
    <source>
        <dbReference type="ARBA" id="ARBA00010701"/>
    </source>
</evidence>
<evidence type="ECO:0000256" key="4">
    <source>
        <dbReference type="RuleBase" id="RU004262"/>
    </source>
</evidence>
<comment type="subcellular location">
    <subcellularLocation>
        <location evidence="1">Secreted</location>
    </subcellularLocation>
</comment>
<proteinExistence type="inferred from homology"/>
<feature type="domain" description="Lipase" evidence="5">
    <location>
        <begin position="61"/>
        <end position="281"/>
    </location>
</feature>
<evidence type="ECO:0000256" key="3">
    <source>
        <dbReference type="ARBA" id="ARBA00022525"/>
    </source>
</evidence>
<dbReference type="GO" id="GO:0016042">
    <property type="term" value="P:lipid catabolic process"/>
    <property type="evidence" value="ECO:0007669"/>
    <property type="project" value="TreeGrafter"/>
</dbReference>
<dbReference type="GO" id="GO:0005615">
    <property type="term" value="C:extracellular space"/>
    <property type="evidence" value="ECO:0007669"/>
    <property type="project" value="TreeGrafter"/>
</dbReference>
<dbReference type="SUPFAM" id="SSF53474">
    <property type="entry name" value="alpha/beta-Hydrolases"/>
    <property type="match status" value="1"/>
</dbReference>
<comment type="caution">
    <text evidence="6">The sequence shown here is derived from an EMBL/GenBank/DDBJ whole genome shotgun (WGS) entry which is preliminary data.</text>
</comment>
<evidence type="ECO:0000313" key="7">
    <source>
        <dbReference type="Proteomes" id="UP000801492"/>
    </source>
</evidence>
<dbReference type="GO" id="GO:0017171">
    <property type="term" value="F:serine hydrolase activity"/>
    <property type="evidence" value="ECO:0007669"/>
    <property type="project" value="TreeGrafter"/>
</dbReference>
<reference evidence="6" key="1">
    <citation type="submission" date="2019-08" db="EMBL/GenBank/DDBJ databases">
        <title>The genome of the North American firefly Photinus pyralis.</title>
        <authorList>
            <consortium name="Photinus pyralis genome working group"/>
            <person name="Fallon T.R."/>
            <person name="Sander Lower S.E."/>
            <person name="Weng J.-K."/>
        </authorList>
    </citation>
    <scope>NUCLEOTIDE SEQUENCE</scope>
    <source>
        <strain evidence="6">TRF0915ILg1</strain>
        <tissue evidence="6">Whole body</tissue>
    </source>
</reference>
<keyword evidence="7" id="KW-1185">Reference proteome</keyword>
<dbReference type="Pfam" id="PF00151">
    <property type="entry name" value="Lipase"/>
    <property type="match status" value="1"/>
</dbReference>
<comment type="similarity">
    <text evidence="2 4">Belongs to the AB hydrolase superfamily. Lipase family.</text>
</comment>
<dbReference type="Gene3D" id="3.40.50.1820">
    <property type="entry name" value="alpha/beta hydrolase"/>
    <property type="match status" value="1"/>
</dbReference>
<protein>
    <recommendedName>
        <fullName evidence="5">Lipase domain-containing protein</fullName>
    </recommendedName>
</protein>
<name>A0A8K0D610_IGNLU</name>
<dbReference type="EMBL" id="VTPC01003838">
    <property type="protein sequence ID" value="KAF2897941.1"/>
    <property type="molecule type" value="Genomic_DNA"/>
</dbReference>
<dbReference type="PRINTS" id="PR00821">
    <property type="entry name" value="TAGLIPASE"/>
</dbReference>
<accession>A0A8K0D610</accession>
<dbReference type="Proteomes" id="UP000801492">
    <property type="component" value="Unassembled WGS sequence"/>
</dbReference>
<dbReference type="PANTHER" id="PTHR11610:SF173">
    <property type="entry name" value="LIPASE DOMAIN-CONTAINING PROTEIN-RELATED"/>
    <property type="match status" value="1"/>
</dbReference>
<evidence type="ECO:0000313" key="6">
    <source>
        <dbReference type="EMBL" id="KAF2897941.1"/>
    </source>
</evidence>
<dbReference type="PANTHER" id="PTHR11610">
    <property type="entry name" value="LIPASE"/>
    <property type="match status" value="1"/>
</dbReference>
<gene>
    <name evidence="6" type="ORF">ILUMI_08237</name>
</gene>
<dbReference type="AlphaFoldDB" id="A0A8K0D610"/>
<dbReference type="InterPro" id="IPR000734">
    <property type="entry name" value="TAG_lipase"/>
</dbReference>
<sequence>MSVLKKGLIMLTAGRSLPPPQCPPMGHGPVVFPYKPGPPFDPSYVTFTIATRESPQHKPLDPNNLKNVKNKKTIIIIGGWEEHAFSEPSLYFSDLTKAYLNKSDYNIISVHDYQQMNVSLNENIACTEHIDHCIADLIISLYQQNKVSLSNIHIVGHGLGSHIGGGAGSIVFNSLNKKIYRITALELFSSGLEYNMTPKKQLDKTDAKVVDVIHTYTHQSLGSADFFVNPTTRQPPCCGRLDAGRCDYGISIEYFIVTLNSYIKALQCDSVKNFAEDKCSGHETAIFGDNYKGHPKGNFYLYLY</sequence>
<dbReference type="GO" id="GO:0016298">
    <property type="term" value="F:lipase activity"/>
    <property type="evidence" value="ECO:0007669"/>
    <property type="project" value="InterPro"/>
</dbReference>
<keyword evidence="3" id="KW-0964">Secreted</keyword>